<feature type="region of interest" description="Disordered" evidence="7">
    <location>
        <begin position="66"/>
        <end position="97"/>
    </location>
</feature>
<dbReference type="OrthoDB" id="1903104at2759"/>
<dbReference type="PROSITE" id="PS50016">
    <property type="entry name" value="ZF_PHD_2"/>
    <property type="match status" value="1"/>
</dbReference>
<feature type="region of interest" description="Disordered" evidence="7">
    <location>
        <begin position="384"/>
        <end position="405"/>
    </location>
</feature>
<comment type="caution">
    <text evidence="9">The sequence shown here is derived from an EMBL/GenBank/DDBJ whole genome shotgun (WGS) entry which is preliminary data.</text>
</comment>
<dbReference type="PANTHER" id="PTHR47025">
    <property type="entry name" value="AUTOIMMUNE REGULATOR"/>
    <property type="match status" value="1"/>
</dbReference>
<evidence type="ECO:0000259" key="8">
    <source>
        <dbReference type="PROSITE" id="PS50016"/>
    </source>
</evidence>
<dbReference type="PROSITE" id="PS01359">
    <property type="entry name" value="ZF_PHD_1"/>
    <property type="match status" value="1"/>
</dbReference>
<proteinExistence type="predicted"/>
<dbReference type="GO" id="GO:0003682">
    <property type="term" value="F:chromatin binding"/>
    <property type="evidence" value="ECO:0007669"/>
    <property type="project" value="TreeGrafter"/>
</dbReference>
<evidence type="ECO:0000256" key="7">
    <source>
        <dbReference type="SAM" id="MobiDB-lite"/>
    </source>
</evidence>
<reference evidence="9" key="1">
    <citation type="submission" date="2016-11" db="EMBL/GenBank/DDBJ databases">
        <title>The genome of Nicotiana attenuata.</title>
        <authorList>
            <person name="Xu S."/>
            <person name="Brockmoeller T."/>
            <person name="Gaquerel E."/>
            <person name="Navarro A."/>
            <person name="Kuhl H."/>
            <person name="Gase K."/>
            <person name="Ling Z."/>
            <person name="Zhou W."/>
            <person name="Kreitzer C."/>
            <person name="Stanke M."/>
            <person name="Tang H."/>
            <person name="Lyons E."/>
            <person name="Pandey P."/>
            <person name="Pandey S.P."/>
            <person name="Timmermann B."/>
            <person name="Baldwin I.T."/>
        </authorList>
    </citation>
    <scope>NUCLEOTIDE SEQUENCE [LARGE SCALE GENOMIC DNA]</scope>
    <source>
        <strain evidence="9">UT</strain>
    </source>
</reference>
<dbReference type="SUPFAM" id="SSF55729">
    <property type="entry name" value="Acyl-CoA N-acyltransferases (Nat)"/>
    <property type="match status" value="1"/>
</dbReference>
<dbReference type="InterPro" id="IPR059153">
    <property type="entry name" value="NSD_PHD-1st"/>
</dbReference>
<name>A0A314LFU4_NICAT</name>
<dbReference type="Proteomes" id="UP000187609">
    <property type="component" value="Unassembled WGS sequence"/>
</dbReference>
<accession>A0A314LFU4</accession>
<dbReference type="InterPro" id="IPR001965">
    <property type="entry name" value="Znf_PHD"/>
</dbReference>
<dbReference type="InterPro" id="IPR019787">
    <property type="entry name" value="Znf_PHD-finger"/>
</dbReference>
<evidence type="ECO:0000256" key="3">
    <source>
        <dbReference type="ARBA" id="ARBA00022771"/>
    </source>
</evidence>
<keyword evidence="10" id="KW-1185">Reference proteome</keyword>
<feature type="region of interest" description="Disordered" evidence="7">
    <location>
        <begin position="1"/>
        <end position="35"/>
    </location>
</feature>
<evidence type="ECO:0000256" key="4">
    <source>
        <dbReference type="ARBA" id="ARBA00022833"/>
    </source>
</evidence>
<sequence>MISEFDSPSLPRSKLESGTGIDIETGDPESNGSVHGVRFEEVVPIRARDRNGLVVYRRNKRLKRAANVDGGGGGGGVEPSDASKCNSGGGKIVNKDETEGISGIPEMVEIEVKEESTLTAANRDVSVTGSSRRFTRSALKLNVEPLDENLEVLEEGKLITCGEVHDSNNCGSKKRISIIGRPTTVKELFETGLLEGYPVFYNGGKRGIRLRGTIKDNGILCSCDLCKGARVVPPGKFEIHACKAYRRASQYICLENGKSLLDVVKECRKGSLKKLEATIRSFIGPIPVKEIIICRNCNGSVFATSAGKFDQICDSCIISSRSEATPTQSITVEAGMFDPVPNSNSSETSTMSDTSLKRSRGRKKRKAVEIYSRKRSIRISSAHIISGRKDQLKTPNKLSTPAFAPQSNGAATMCNSFRDNMQGKISKKLSKSIAASNSSKVGPLGVSMHSRTQWKITKKDQKMHWLVFEEGGLPDGTEVAYYSRGKKLLVGYKQGSGIFCSCCNCEVSPSQFEAHAGWASRKKPYGYIYTSNGVSLHEFALSLLRGRKSSVTDSDDLCTICADGGKLVLCDGCPRAFHKGCASLSAVPRGKWYCKYCENKFQREKFVEHNANAVAAGRISGIDPIEQITKRCIRTVKNPEEAEVIACVLCRCYDFSKSGFGPRTVILCDQCEKEYHVGCLKKRKIADLKELPKGKWFCCVDCKRIYSALQKLLNSGDEKLSESCLGAVRMKLKDKSLDSVGDLDVRWRLLSGKITSRETRVLLAEAVSIFHDCFDPIVDSATGRDFIPSMVYGRNIRGQDFGGMYCAILTVNSIVVSAGILRIFGPDMAELPLVATRIDSQGKGYFQLLLSCIEKLLAFLNVRRFVLPSAVEAMSIWTTKFGFKEIPPDQLVIYKKTCWQMITFKGTSMLEKMVPKCRIIRQGGTETDAPDE</sequence>
<feature type="compositionally biased region" description="Basic residues" evidence="7">
    <location>
        <begin position="357"/>
        <end position="366"/>
    </location>
</feature>
<protein>
    <submittedName>
        <fullName evidence="9">Increased dna methylation 1</fullName>
    </submittedName>
</protein>
<evidence type="ECO:0000256" key="5">
    <source>
        <dbReference type="ARBA" id="ARBA00023242"/>
    </source>
</evidence>
<dbReference type="FunFam" id="3.30.40.10:FF:000494">
    <property type="entry name" value="Acyl-CoA N-acyltransferase with RING/FYVE/PHD-type zinc finger domain"/>
    <property type="match status" value="1"/>
</dbReference>
<feature type="region of interest" description="Disordered" evidence="7">
    <location>
        <begin position="336"/>
        <end position="370"/>
    </location>
</feature>
<dbReference type="InterPro" id="IPR032308">
    <property type="entry name" value="TDBD"/>
</dbReference>
<dbReference type="Pfam" id="PF16135">
    <property type="entry name" value="TDBD"/>
    <property type="match status" value="2"/>
</dbReference>
<gene>
    <name evidence="9" type="primary">IDM1_7</name>
    <name evidence="9" type="ORF">A4A49_05429</name>
</gene>
<dbReference type="SUPFAM" id="SSF57903">
    <property type="entry name" value="FYVE/PHD zinc finger"/>
    <property type="match status" value="2"/>
</dbReference>
<dbReference type="InterPro" id="IPR016181">
    <property type="entry name" value="Acyl_CoA_acyltransferase"/>
</dbReference>
<dbReference type="STRING" id="49451.A0A314LFU4"/>
<dbReference type="InterPro" id="IPR056511">
    <property type="entry name" value="IDM1_C"/>
</dbReference>
<dbReference type="Pfam" id="PF23011">
    <property type="entry name" value="PHD-1st_NSD"/>
    <property type="match status" value="1"/>
</dbReference>
<evidence type="ECO:0000313" key="10">
    <source>
        <dbReference type="Proteomes" id="UP000187609"/>
    </source>
</evidence>
<comment type="subcellular location">
    <subcellularLocation>
        <location evidence="1">Nucleus</location>
    </subcellularLocation>
</comment>
<evidence type="ECO:0000256" key="1">
    <source>
        <dbReference type="ARBA" id="ARBA00004123"/>
    </source>
</evidence>
<dbReference type="GO" id="GO:0008270">
    <property type="term" value="F:zinc ion binding"/>
    <property type="evidence" value="ECO:0007669"/>
    <property type="project" value="UniProtKB-KW"/>
</dbReference>
<dbReference type="GO" id="GO:0042393">
    <property type="term" value="F:histone binding"/>
    <property type="evidence" value="ECO:0007669"/>
    <property type="project" value="TreeGrafter"/>
</dbReference>
<dbReference type="GO" id="GO:0045944">
    <property type="term" value="P:positive regulation of transcription by RNA polymerase II"/>
    <property type="evidence" value="ECO:0007669"/>
    <property type="project" value="TreeGrafter"/>
</dbReference>
<dbReference type="PANTHER" id="PTHR47025:SF27">
    <property type="entry name" value="PHD-TYPE DOMAIN-CONTAINING PROTEIN"/>
    <property type="match status" value="1"/>
</dbReference>
<dbReference type="GO" id="GO:0005634">
    <property type="term" value="C:nucleus"/>
    <property type="evidence" value="ECO:0007669"/>
    <property type="project" value="UniProtKB-SubCell"/>
</dbReference>
<dbReference type="Gramene" id="OIT39899">
    <property type="protein sequence ID" value="OIT39899"/>
    <property type="gene ID" value="A4A49_05429"/>
</dbReference>
<dbReference type="Pfam" id="PF23209">
    <property type="entry name" value="IDM1_C"/>
    <property type="match status" value="1"/>
</dbReference>
<dbReference type="InterPro" id="IPR013083">
    <property type="entry name" value="Znf_RING/FYVE/PHD"/>
</dbReference>
<dbReference type="InterPro" id="IPR011011">
    <property type="entry name" value="Znf_FYVE_PHD"/>
</dbReference>
<evidence type="ECO:0000256" key="6">
    <source>
        <dbReference type="PROSITE-ProRule" id="PRU00146"/>
    </source>
</evidence>
<dbReference type="GO" id="GO:0000977">
    <property type="term" value="F:RNA polymerase II transcription regulatory region sequence-specific DNA binding"/>
    <property type="evidence" value="ECO:0007669"/>
    <property type="project" value="TreeGrafter"/>
</dbReference>
<feature type="compositionally biased region" description="Polar residues" evidence="7">
    <location>
        <begin position="393"/>
        <end position="405"/>
    </location>
</feature>
<feature type="compositionally biased region" description="Polar residues" evidence="7">
    <location>
        <begin position="341"/>
        <end position="354"/>
    </location>
</feature>
<dbReference type="Gene3D" id="3.30.40.10">
    <property type="entry name" value="Zinc/RING finger domain, C3HC4 (zinc finger)"/>
    <property type="match status" value="2"/>
</dbReference>
<keyword evidence="4" id="KW-0862">Zinc</keyword>
<evidence type="ECO:0000256" key="2">
    <source>
        <dbReference type="ARBA" id="ARBA00022723"/>
    </source>
</evidence>
<keyword evidence="3 6" id="KW-0863">Zinc-finger</keyword>
<evidence type="ECO:0000313" key="9">
    <source>
        <dbReference type="EMBL" id="OIT39899.1"/>
    </source>
</evidence>
<dbReference type="EMBL" id="MJEQ01000071">
    <property type="protein sequence ID" value="OIT39899.1"/>
    <property type="molecule type" value="Genomic_DNA"/>
</dbReference>
<organism evidence="9 10">
    <name type="scientific">Nicotiana attenuata</name>
    <name type="common">Coyote tobacco</name>
    <dbReference type="NCBI Taxonomy" id="49451"/>
    <lineage>
        <taxon>Eukaryota</taxon>
        <taxon>Viridiplantae</taxon>
        <taxon>Streptophyta</taxon>
        <taxon>Embryophyta</taxon>
        <taxon>Tracheophyta</taxon>
        <taxon>Spermatophyta</taxon>
        <taxon>Magnoliopsida</taxon>
        <taxon>eudicotyledons</taxon>
        <taxon>Gunneridae</taxon>
        <taxon>Pentapetalae</taxon>
        <taxon>asterids</taxon>
        <taxon>lamiids</taxon>
        <taxon>Solanales</taxon>
        <taxon>Solanaceae</taxon>
        <taxon>Nicotianoideae</taxon>
        <taxon>Nicotianeae</taxon>
        <taxon>Nicotiana</taxon>
    </lineage>
</organism>
<feature type="domain" description="PHD-type" evidence="8">
    <location>
        <begin position="555"/>
        <end position="600"/>
    </location>
</feature>
<dbReference type="KEGG" id="nau:109237517"/>
<dbReference type="AlphaFoldDB" id="A0A314LFU4"/>
<dbReference type="GeneID" id="109237517"/>
<keyword evidence="2" id="KW-0479">Metal-binding</keyword>
<dbReference type="SMART" id="SM00249">
    <property type="entry name" value="PHD"/>
    <property type="match status" value="2"/>
</dbReference>
<dbReference type="InterPro" id="IPR019786">
    <property type="entry name" value="Zinc_finger_PHD-type_CS"/>
</dbReference>
<keyword evidence="5" id="KW-0539">Nucleus</keyword>